<keyword evidence="2" id="KW-1185">Reference proteome</keyword>
<name>A0A0C9VUT1_SPHS4</name>
<dbReference type="EMBL" id="KN837130">
    <property type="protein sequence ID" value="KIJ42320.1"/>
    <property type="molecule type" value="Genomic_DNA"/>
</dbReference>
<proteinExistence type="predicted"/>
<organism evidence="1 2">
    <name type="scientific">Sphaerobolus stellatus (strain SS14)</name>
    <dbReference type="NCBI Taxonomy" id="990650"/>
    <lineage>
        <taxon>Eukaryota</taxon>
        <taxon>Fungi</taxon>
        <taxon>Dikarya</taxon>
        <taxon>Basidiomycota</taxon>
        <taxon>Agaricomycotina</taxon>
        <taxon>Agaricomycetes</taxon>
        <taxon>Phallomycetidae</taxon>
        <taxon>Geastrales</taxon>
        <taxon>Sphaerobolaceae</taxon>
        <taxon>Sphaerobolus</taxon>
    </lineage>
</organism>
<sequence>MAEAGSGTLSSKSLTFLFLHRLPKTSRNSSALESRASNSSLLTIRQCTPCPNWEHRSPGRLDPVPDWDAYHGVALSPFFLFCYLGLHPPQTLKTLNDPDSVQTVPKPTPIVPLLIECTPGAWPELPSYIQESAHNAFRIQQFIQELHLLFVTL</sequence>
<protein>
    <submittedName>
        <fullName evidence="1">Uncharacterized protein</fullName>
    </submittedName>
</protein>
<dbReference type="HOGENOM" id="CLU_1714476_0_0_1"/>
<reference evidence="1 2" key="1">
    <citation type="submission" date="2014-06" db="EMBL/GenBank/DDBJ databases">
        <title>Evolutionary Origins and Diversification of the Mycorrhizal Mutualists.</title>
        <authorList>
            <consortium name="DOE Joint Genome Institute"/>
            <consortium name="Mycorrhizal Genomics Consortium"/>
            <person name="Kohler A."/>
            <person name="Kuo A."/>
            <person name="Nagy L.G."/>
            <person name="Floudas D."/>
            <person name="Copeland A."/>
            <person name="Barry K.W."/>
            <person name="Cichocki N."/>
            <person name="Veneault-Fourrey C."/>
            <person name="LaButti K."/>
            <person name="Lindquist E.A."/>
            <person name="Lipzen A."/>
            <person name="Lundell T."/>
            <person name="Morin E."/>
            <person name="Murat C."/>
            <person name="Riley R."/>
            <person name="Ohm R."/>
            <person name="Sun H."/>
            <person name="Tunlid A."/>
            <person name="Henrissat B."/>
            <person name="Grigoriev I.V."/>
            <person name="Hibbett D.S."/>
            <person name="Martin F."/>
        </authorList>
    </citation>
    <scope>NUCLEOTIDE SEQUENCE [LARGE SCALE GENOMIC DNA]</scope>
    <source>
        <strain evidence="1 2">SS14</strain>
    </source>
</reference>
<evidence type="ECO:0000313" key="2">
    <source>
        <dbReference type="Proteomes" id="UP000054279"/>
    </source>
</evidence>
<evidence type="ECO:0000313" key="1">
    <source>
        <dbReference type="EMBL" id="KIJ42320.1"/>
    </source>
</evidence>
<gene>
    <name evidence="1" type="ORF">M422DRAFT_254393</name>
</gene>
<dbReference type="AlphaFoldDB" id="A0A0C9VUT1"/>
<accession>A0A0C9VUT1</accession>
<dbReference type="Proteomes" id="UP000054279">
    <property type="component" value="Unassembled WGS sequence"/>
</dbReference>